<proteinExistence type="predicted"/>
<dbReference type="Proteomes" id="UP000244336">
    <property type="component" value="Chromosome 4"/>
</dbReference>
<dbReference type="AlphaFoldDB" id="A0A2T7DV37"/>
<organism evidence="2 3">
    <name type="scientific">Panicum hallii var. hallii</name>
    <dbReference type="NCBI Taxonomy" id="1504633"/>
    <lineage>
        <taxon>Eukaryota</taxon>
        <taxon>Viridiplantae</taxon>
        <taxon>Streptophyta</taxon>
        <taxon>Embryophyta</taxon>
        <taxon>Tracheophyta</taxon>
        <taxon>Spermatophyta</taxon>
        <taxon>Magnoliopsida</taxon>
        <taxon>Liliopsida</taxon>
        <taxon>Poales</taxon>
        <taxon>Poaceae</taxon>
        <taxon>PACMAD clade</taxon>
        <taxon>Panicoideae</taxon>
        <taxon>Panicodae</taxon>
        <taxon>Paniceae</taxon>
        <taxon>Panicinae</taxon>
        <taxon>Panicum</taxon>
        <taxon>Panicum sect. Panicum</taxon>
    </lineage>
</organism>
<evidence type="ECO:0000313" key="3">
    <source>
        <dbReference type="Proteomes" id="UP000244336"/>
    </source>
</evidence>
<evidence type="ECO:0000313" key="2">
    <source>
        <dbReference type="EMBL" id="PUZ59428.1"/>
    </source>
</evidence>
<reference evidence="2 3" key="1">
    <citation type="submission" date="2018-04" db="EMBL/GenBank/DDBJ databases">
        <title>WGS assembly of Panicum hallii var. hallii HAL2.</title>
        <authorList>
            <person name="Lovell J."/>
            <person name="Jenkins J."/>
            <person name="Lowry D."/>
            <person name="Mamidi S."/>
            <person name="Sreedasyam A."/>
            <person name="Weng X."/>
            <person name="Barry K."/>
            <person name="Bonette J."/>
            <person name="Campitelli B."/>
            <person name="Daum C."/>
            <person name="Gordon S."/>
            <person name="Gould B."/>
            <person name="Lipzen A."/>
            <person name="MacQueen A."/>
            <person name="Palacio-Mejia J."/>
            <person name="Plott C."/>
            <person name="Shakirov E."/>
            <person name="Shu S."/>
            <person name="Yoshinaga Y."/>
            <person name="Zane M."/>
            <person name="Rokhsar D."/>
            <person name="Grimwood J."/>
            <person name="Schmutz J."/>
            <person name="Juenger T."/>
        </authorList>
    </citation>
    <scope>NUCLEOTIDE SEQUENCE [LARGE SCALE GENOMIC DNA]</scope>
    <source>
        <strain evidence="3">cv. HAL2</strain>
    </source>
</reference>
<protein>
    <submittedName>
        <fullName evidence="2">Uncharacterized protein</fullName>
    </submittedName>
</protein>
<accession>A0A2T7DV37</accession>
<sequence>MRSAETVVDEKTSGVASRSIIRKGILFPFFWHSGVAKKVGRISSFARSRELQRDAESQAANATLLECSTCLMVKRGRSMFDQFRLQLGRNRCVHMTWNPSTDQPAAPSYPAMNNENEEEEEEKLSNSYAPQAISSSLAGEEELGGLRHGVVEPPAGPVHELGAEAEHEHAELHLAERAVAVEVALGEHPAEVVVGHGAQAQQRRAAAEAVEGDEPAGRVHEQAEPARQLPHQALLAQPLRHQRQVVLEPHGRRRRGRARLLLLLLLLLHLPPLRRHGRAIEAAGGGPSAQWWSLRGCFC</sequence>
<name>A0A2T7DV37_9POAL</name>
<gene>
    <name evidence="2" type="ORF">GQ55_4G040400</name>
</gene>
<keyword evidence="3" id="KW-1185">Reference proteome</keyword>
<feature type="region of interest" description="Disordered" evidence="1">
    <location>
        <begin position="98"/>
        <end position="124"/>
    </location>
</feature>
<dbReference type="EMBL" id="CM009752">
    <property type="protein sequence ID" value="PUZ59428.1"/>
    <property type="molecule type" value="Genomic_DNA"/>
</dbReference>
<dbReference type="Gramene" id="PUZ59428">
    <property type="protein sequence ID" value="PUZ59428"/>
    <property type="gene ID" value="GQ55_4G040400"/>
</dbReference>
<evidence type="ECO:0000256" key="1">
    <source>
        <dbReference type="SAM" id="MobiDB-lite"/>
    </source>
</evidence>